<gene>
    <name evidence="2" type="ORF">N1032_24210</name>
</gene>
<reference evidence="2" key="1">
    <citation type="submission" date="2022-08" db="EMBL/GenBank/DDBJ databases">
        <authorList>
            <person name="Deng Y."/>
            <person name="Han X.-F."/>
            <person name="Zhang Y.-Q."/>
        </authorList>
    </citation>
    <scope>NUCLEOTIDE SEQUENCE</scope>
    <source>
        <strain evidence="2">CPCC 203386</strain>
    </source>
</reference>
<keyword evidence="3" id="KW-1185">Reference proteome</keyword>
<dbReference type="InterPro" id="IPR038996">
    <property type="entry name" value="Gp14"/>
</dbReference>
<organism evidence="2 3">
    <name type="scientific">Herbiconiux daphne</name>
    <dbReference type="NCBI Taxonomy" id="2970914"/>
    <lineage>
        <taxon>Bacteria</taxon>
        <taxon>Bacillati</taxon>
        <taxon>Actinomycetota</taxon>
        <taxon>Actinomycetes</taxon>
        <taxon>Micrococcales</taxon>
        <taxon>Microbacteriaceae</taxon>
        <taxon>Herbiconiux</taxon>
    </lineage>
</organism>
<dbReference type="EMBL" id="JANLCJ010000216">
    <property type="protein sequence ID" value="MCS5736839.1"/>
    <property type="molecule type" value="Genomic_DNA"/>
</dbReference>
<comment type="caution">
    <text evidence="2">The sequence shown here is derived from an EMBL/GenBank/DDBJ whole genome shotgun (WGS) entry which is preliminary data.</text>
</comment>
<accession>A0ABT2HAC6</accession>
<proteinExistence type="predicted"/>
<dbReference type="Proteomes" id="UP001165586">
    <property type="component" value="Unassembled WGS sequence"/>
</dbReference>
<feature type="region of interest" description="Disordered" evidence="1">
    <location>
        <begin position="1"/>
        <end position="26"/>
    </location>
</feature>
<evidence type="ECO:0000313" key="2">
    <source>
        <dbReference type="EMBL" id="MCS5736839.1"/>
    </source>
</evidence>
<dbReference type="RefSeq" id="WP_259543027.1">
    <property type="nucleotide sequence ID" value="NZ_JANLCJ010000216.1"/>
</dbReference>
<sequence length="74" mass="7960">MAAGSLAGAAMSAKDKAKQAGLAEDAQRKQKLEIIKQTNIQNQDTILQDKQNLIDTMSQMSSNNLQGIKNLGMV</sequence>
<dbReference type="Pfam" id="PF24072">
    <property type="entry name" value="T7_gp14"/>
    <property type="match status" value="1"/>
</dbReference>
<evidence type="ECO:0000313" key="3">
    <source>
        <dbReference type="Proteomes" id="UP001165586"/>
    </source>
</evidence>
<protein>
    <submittedName>
        <fullName evidence="2">Uncharacterized protein</fullName>
    </submittedName>
</protein>
<evidence type="ECO:0000256" key="1">
    <source>
        <dbReference type="SAM" id="MobiDB-lite"/>
    </source>
</evidence>
<feature type="non-terminal residue" evidence="2">
    <location>
        <position position="74"/>
    </location>
</feature>
<name>A0ABT2HAC6_9MICO</name>
<feature type="compositionally biased region" description="Low complexity" evidence="1">
    <location>
        <begin position="1"/>
        <end position="12"/>
    </location>
</feature>